<dbReference type="AlphaFoldDB" id="A0A6V8M4P8"/>
<dbReference type="InterPro" id="IPR009679">
    <property type="entry name" value="Phage_186_CII-like"/>
</dbReference>
<reference evidence="1 2" key="2">
    <citation type="submission" date="2020-05" db="EMBL/GenBank/DDBJ databases">
        <title>Draft genome sequence of Desulfovibrio sp. strainFSS-1.</title>
        <authorList>
            <person name="Shimoshige H."/>
            <person name="Kobayashi H."/>
            <person name="Maekawa T."/>
        </authorList>
    </citation>
    <scope>NUCLEOTIDE SEQUENCE [LARGE SCALE GENOMIC DNA]</scope>
    <source>
        <strain evidence="1 2">SIID29052-01</strain>
    </source>
</reference>
<dbReference type="GO" id="GO:0003677">
    <property type="term" value="F:DNA binding"/>
    <property type="evidence" value="ECO:0007669"/>
    <property type="project" value="InterPro"/>
</dbReference>
<evidence type="ECO:0008006" key="3">
    <source>
        <dbReference type="Google" id="ProtNLM"/>
    </source>
</evidence>
<evidence type="ECO:0000313" key="1">
    <source>
        <dbReference type="EMBL" id="GFK95425.1"/>
    </source>
</evidence>
<accession>A0A6V8M4P8</accession>
<organism evidence="1 2">
    <name type="scientific">Fundidesulfovibrio magnetotacticus</name>
    <dbReference type="NCBI Taxonomy" id="2730080"/>
    <lineage>
        <taxon>Bacteria</taxon>
        <taxon>Pseudomonadati</taxon>
        <taxon>Thermodesulfobacteriota</taxon>
        <taxon>Desulfovibrionia</taxon>
        <taxon>Desulfovibrionales</taxon>
        <taxon>Desulfovibrionaceae</taxon>
        <taxon>Fundidesulfovibrio</taxon>
    </lineage>
</organism>
<gene>
    <name evidence="1" type="ORF">NNJEOMEG_03288</name>
</gene>
<protein>
    <recommendedName>
        <fullName evidence="3">Transcriptional regulator</fullName>
    </recommendedName>
</protein>
<proteinExistence type="predicted"/>
<reference evidence="1 2" key="1">
    <citation type="submission" date="2020-04" db="EMBL/GenBank/DDBJ databases">
        <authorList>
            <consortium name="Desulfovibrio sp. FSS-1 genome sequencing consortium"/>
            <person name="Shimoshige H."/>
            <person name="Kobayashi H."/>
            <person name="Maekawa T."/>
        </authorList>
    </citation>
    <scope>NUCLEOTIDE SEQUENCE [LARGE SCALE GENOMIC DNA]</scope>
    <source>
        <strain evidence="1 2">SIID29052-01</strain>
    </source>
</reference>
<dbReference type="EMBL" id="BLTE01000017">
    <property type="protein sequence ID" value="GFK95425.1"/>
    <property type="molecule type" value="Genomic_DNA"/>
</dbReference>
<keyword evidence="2" id="KW-1185">Reference proteome</keyword>
<name>A0A6V8M4P8_9BACT</name>
<dbReference type="Proteomes" id="UP000494245">
    <property type="component" value="Unassembled WGS sequence"/>
</dbReference>
<evidence type="ECO:0000313" key="2">
    <source>
        <dbReference type="Proteomes" id="UP000494245"/>
    </source>
</evidence>
<comment type="caution">
    <text evidence="1">The sequence shown here is derived from an EMBL/GenBank/DDBJ whole genome shotgun (WGS) entry which is preliminary data.</text>
</comment>
<dbReference type="Pfam" id="PF06892">
    <property type="entry name" value="Phage_CP76"/>
    <property type="match status" value="1"/>
</dbReference>
<sequence>MKAYPLISPILHRLALRAPSGIPAQTIADLLDWKYATMMSELSGQPGHKLGAERILPLLDVTGSDAPLHFLARERGGVFVKLPQVEGPLEPVTRQCLVAMREFGELVGATSDALVDGAISPEEAKHILRLGHEAVTAVMALLKVVEARPC</sequence>